<evidence type="ECO:0000259" key="7">
    <source>
        <dbReference type="PROSITE" id="PS51007"/>
    </source>
</evidence>
<feature type="binding site" description="covalent" evidence="4">
    <location>
        <position position="44"/>
    </location>
    <ligand>
        <name>heme c</name>
        <dbReference type="ChEBI" id="CHEBI:61717"/>
        <label>1</label>
    </ligand>
</feature>
<reference evidence="8 9" key="1">
    <citation type="submission" date="2018-11" db="EMBL/GenBank/DDBJ databases">
        <title>The draft genome sequence of Amphritea opalescens ANRC-JH13T.</title>
        <authorList>
            <person name="Fang Z."/>
            <person name="Zhang Y."/>
            <person name="Han X."/>
        </authorList>
    </citation>
    <scope>NUCLEOTIDE SEQUENCE [LARGE SCALE GENOMIC DNA]</scope>
    <source>
        <strain evidence="8 9">ANRC-JH13</strain>
    </source>
</reference>
<dbReference type="Pfam" id="PF00034">
    <property type="entry name" value="Cytochrom_C"/>
    <property type="match status" value="2"/>
</dbReference>
<evidence type="ECO:0000256" key="5">
    <source>
        <dbReference type="PIRSR" id="PIRSR000005-2"/>
    </source>
</evidence>
<keyword evidence="1 4" id="KW-0349">Heme</keyword>
<dbReference type="EMBL" id="RQXW01000007">
    <property type="protein sequence ID" value="RTE65936.1"/>
    <property type="molecule type" value="Genomic_DNA"/>
</dbReference>
<dbReference type="PIRSF" id="PIRSF000005">
    <property type="entry name" value="Cytochrome_c4"/>
    <property type="match status" value="1"/>
</dbReference>
<evidence type="ECO:0000256" key="2">
    <source>
        <dbReference type="ARBA" id="ARBA00022723"/>
    </source>
</evidence>
<comment type="PTM">
    <text evidence="4">Binds 2 heme c groups covalently per subunit.</text>
</comment>
<feature type="domain" description="Cytochrome c" evidence="7">
    <location>
        <begin position="120"/>
        <end position="210"/>
    </location>
</feature>
<dbReference type="InterPro" id="IPR009056">
    <property type="entry name" value="Cyt_c-like_dom"/>
</dbReference>
<dbReference type="SUPFAM" id="SSF46626">
    <property type="entry name" value="Cytochrome c"/>
    <property type="match status" value="2"/>
</dbReference>
<dbReference type="AlphaFoldDB" id="A0A430KR41"/>
<evidence type="ECO:0000313" key="9">
    <source>
        <dbReference type="Proteomes" id="UP000283087"/>
    </source>
</evidence>
<feature type="domain" description="Cytochrome c" evidence="7">
    <location>
        <begin position="21"/>
        <end position="108"/>
    </location>
</feature>
<feature type="chain" id="PRO_5019472570" evidence="6">
    <location>
        <begin position="23"/>
        <end position="214"/>
    </location>
</feature>
<evidence type="ECO:0000256" key="6">
    <source>
        <dbReference type="SAM" id="SignalP"/>
    </source>
</evidence>
<feature type="binding site" description="covalent" evidence="4">
    <location>
        <position position="41"/>
    </location>
    <ligand>
        <name>heme c</name>
        <dbReference type="ChEBI" id="CHEBI:61717"/>
        <label>1</label>
    </ligand>
</feature>
<evidence type="ECO:0000256" key="3">
    <source>
        <dbReference type="ARBA" id="ARBA00023004"/>
    </source>
</evidence>
<dbReference type="OrthoDB" id="9773456at2"/>
<dbReference type="PROSITE" id="PS51007">
    <property type="entry name" value="CYTC"/>
    <property type="match status" value="2"/>
</dbReference>
<protein>
    <submittedName>
        <fullName evidence="8">Cytochrome c4</fullName>
    </submittedName>
</protein>
<feature type="binding site" description="covalent" evidence="4">
    <location>
        <position position="144"/>
    </location>
    <ligand>
        <name>heme c</name>
        <dbReference type="ChEBI" id="CHEBI:61717"/>
        <label>2</label>
    </ligand>
</feature>
<keyword evidence="6" id="KW-0732">Signal</keyword>
<keyword evidence="3 5" id="KW-0408">Iron</keyword>
<dbReference type="GO" id="GO:0009055">
    <property type="term" value="F:electron transfer activity"/>
    <property type="evidence" value="ECO:0007669"/>
    <property type="project" value="InterPro"/>
</dbReference>
<comment type="caution">
    <text evidence="8">The sequence shown here is derived from an EMBL/GenBank/DDBJ whole genome shotgun (WGS) entry which is preliminary data.</text>
</comment>
<organism evidence="8 9">
    <name type="scientific">Amphritea opalescens</name>
    <dbReference type="NCBI Taxonomy" id="2490544"/>
    <lineage>
        <taxon>Bacteria</taxon>
        <taxon>Pseudomonadati</taxon>
        <taxon>Pseudomonadota</taxon>
        <taxon>Gammaproteobacteria</taxon>
        <taxon>Oceanospirillales</taxon>
        <taxon>Oceanospirillaceae</taxon>
        <taxon>Amphritea</taxon>
    </lineage>
</organism>
<dbReference type="Proteomes" id="UP000283087">
    <property type="component" value="Unassembled WGS sequence"/>
</dbReference>
<evidence type="ECO:0000313" key="8">
    <source>
        <dbReference type="EMBL" id="RTE65936.1"/>
    </source>
</evidence>
<name>A0A430KR41_9GAMM</name>
<feature type="binding site" description="axial binding residue" evidence="5">
    <location>
        <position position="85"/>
    </location>
    <ligand>
        <name>heme c</name>
        <dbReference type="ChEBI" id="CHEBI:61717"/>
        <label>1</label>
    </ligand>
    <ligandPart>
        <name>Fe</name>
        <dbReference type="ChEBI" id="CHEBI:18248"/>
    </ligandPart>
</feature>
<evidence type="ECO:0000256" key="4">
    <source>
        <dbReference type="PIRSR" id="PIRSR000005-1"/>
    </source>
</evidence>
<gene>
    <name evidence="8" type="ORF">EH243_09645</name>
</gene>
<feature type="binding site" description="axial binding residue" evidence="5">
    <location>
        <position position="187"/>
    </location>
    <ligand>
        <name>heme c</name>
        <dbReference type="ChEBI" id="CHEBI:61717"/>
        <label>2</label>
    </ligand>
    <ligandPart>
        <name>Fe</name>
        <dbReference type="ChEBI" id="CHEBI:18248"/>
    </ligandPart>
</feature>
<sequence length="214" mass="22596">MLIHNKSIVLTIIMTLSPMALADDLGQTIVMQGNGKGAMACSICHGASGAGQAQAAFPKLAGLDPEYMQKQLEDFTTAKRNNPVMSPIAKALTKEEAVAVSSYFAQMPTPAPASANVDEPLIQAGKRLAEEGNWANDIPSCFACHGTNANGIGANFPALAGQHASYIEQQLNAWRSGQRSNDPNQLMASVSQRLSEAEIKAVSAFLANLSVTEH</sequence>
<accession>A0A430KR41</accession>
<proteinExistence type="predicted"/>
<dbReference type="PANTHER" id="PTHR33751:SF11">
    <property type="entry name" value="BLL4483 PROTEIN"/>
    <property type="match status" value="1"/>
</dbReference>
<dbReference type="Gene3D" id="1.10.760.10">
    <property type="entry name" value="Cytochrome c-like domain"/>
    <property type="match status" value="2"/>
</dbReference>
<feature type="binding site" description="covalent" evidence="4">
    <location>
        <position position="141"/>
    </location>
    <ligand>
        <name>heme c</name>
        <dbReference type="ChEBI" id="CHEBI:61717"/>
        <label>2</label>
    </ligand>
</feature>
<dbReference type="InterPro" id="IPR036909">
    <property type="entry name" value="Cyt_c-like_dom_sf"/>
</dbReference>
<dbReference type="GO" id="GO:0020037">
    <property type="term" value="F:heme binding"/>
    <property type="evidence" value="ECO:0007669"/>
    <property type="project" value="InterPro"/>
</dbReference>
<dbReference type="GO" id="GO:0005506">
    <property type="term" value="F:iron ion binding"/>
    <property type="evidence" value="ECO:0007669"/>
    <property type="project" value="InterPro"/>
</dbReference>
<dbReference type="InterPro" id="IPR024167">
    <property type="entry name" value="Cytochrome_c4-like"/>
</dbReference>
<dbReference type="GO" id="GO:0042597">
    <property type="term" value="C:periplasmic space"/>
    <property type="evidence" value="ECO:0007669"/>
    <property type="project" value="InterPro"/>
</dbReference>
<feature type="binding site" description="axial binding residue" evidence="5">
    <location>
        <position position="145"/>
    </location>
    <ligand>
        <name>heme c</name>
        <dbReference type="ChEBI" id="CHEBI:61717"/>
        <label>2</label>
    </ligand>
    <ligandPart>
        <name>Fe</name>
        <dbReference type="ChEBI" id="CHEBI:18248"/>
    </ligandPart>
</feature>
<evidence type="ECO:0000256" key="1">
    <source>
        <dbReference type="ARBA" id="ARBA00022617"/>
    </source>
</evidence>
<feature type="signal peptide" evidence="6">
    <location>
        <begin position="1"/>
        <end position="22"/>
    </location>
</feature>
<dbReference type="PANTHER" id="PTHR33751">
    <property type="entry name" value="CBB3-TYPE CYTOCHROME C OXIDASE SUBUNIT FIXP"/>
    <property type="match status" value="1"/>
</dbReference>
<dbReference type="InterPro" id="IPR050597">
    <property type="entry name" value="Cytochrome_c_Oxidase_Subunit"/>
</dbReference>
<keyword evidence="9" id="KW-1185">Reference proteome</keyword>
<feature type="binding site" description="axial binding residue" evidence="5">
    <location>
        <position position="45"/>
    </location>
    <ligand>
        <name>heme c</name>
        <dbReference type="ChEBI" id="CHEBI:61717"/>
        <label>1</label>
    </ligand>
    <ligandPart>
        <name>Fe</name>
        <dbReference type="ChEBI" id="CHEBI:18248"/>
    </ligandPart>
</feature>
<keyword evidence="2 5" id="KW-0479">Metal-binding</keyword>